<evidence type="ECO:0000256" key="5">
    <source>
        <dbReference type="ARBA" id="ARBA00022729"/>
    </source>
</evidence>
<keyword evidence="22" id="KW-0645">Protease</keyword>
<feature type="chain" id="PRO_5028245385" description="Inactive serine protease PAMR1" evidence="16">
    <location>
        <begin position="39"/>
        <end position="827"/>
    </location>
</feature>
<keyword evidence="14" id="KW-0768">Sushi</keyword>
<keyword evidence="21" id="KW-1185">Reference proteome</keyword>
<comment type="caution">
    <text evidence="13">Lacks conserved residue(s) required for the propagation of feature annotation.</text>
</comment>
<feature type="disulfide bond" evidence="14">
    <location>
        <begin position="298"/>
        <end position="341"/>
    </location>
</feature>
<dbReference type="PROSITE" id="PS50240">
    <property type="entry name" value="TRYPSIN_DOM"/>
    <property type="match status" value="1"/>
</dbReference>
<dbReference type="Gene3D" id="2.40.10.10">
    <property type="entry name" value="Trypsin-like serine proteases"/>
    <property type="match status" value="1"/>
</dbReference>
<feature type="domain" description="EGF-like" evidence="18">
    <location>
        <begin position="252"/>
        <end position="289"/>
    </location>
</feature>
<dbReference type="PANTHER" id="PTHR24254">
    <property type="entry name" value="PROTHROMBIN"/>
    <property type="match status" value="1"/>
</dbReference>
<evidence type="ECO:0000256" key="13">
    <source>
        <dbReference type="PROSITE-ProRule" id="PRU00076"/>
    </source>
</evidence>
<evidence type="ECO:0000256" key="4">
    <source>
        <dbReference type="ARBA" id="ARBA00022542"/>
    </source>
</evidence>
<evidence type="ECO:0000256" key="3">
    <source>
        <dbReference type="ARBA" id="ARBA00022536"/>
    </source>
</evidence>
<feature type="domain" description="CUB" evidence="17">
    <location>
        <begin position="145"/>
        <end position="253"/>
    </location>
</feature>
<dbReference type="CDD" id="cd00054">
    <property type="entry name" value="EGF_CA"/>
    <property type="match status" value="1"/>
</dbReference>
<dbReference type="GeneID" id="105889023"/>
<dbReference type="SMART" id="SM00020">
    <property type="entry name" value="Tryp_SPc"/>
    <property type="match status" value="1"/>
</dbReference>
<evidence type="ECO:0000259" key="19">
    <source>
        <dbReference type="PROSITE" id="PS50240"/>
    </source>
</evidence>
<dbReference type="AlphaFoldDB" id="A0A6P8FAI5"/>
<evidence type="ECO:0000259" key="17">
    <source>
        <dbReference type="PROSITE" id="PS01180"/>
    </source>
</evidence>
<dbReference type="CDD" id="cd00041">
    <property type="entry name" value="CUB"/>
    <property type="match status" value="1"/>
</dbReference>
<dbReference type="PROSITE" id="PS01180">
    <property type="entry name" value="CUB"/>
    <property type="match status" value="1"/>
</dbReference>
<dbReference type="Pfam" id="PF00431">
    <property type="entry name" value="CUB"/>
    <property type="match status" value="1"/>
</dbReference>
<evidence type="ECO:0000259" key="20">
    <source>
        <dbReference type="PROSITE" id="PS50923"/>
    </source>
</evidence>
<dbReference type="SUPFAM" id="SSF57196">
    <property type="entry name" value="EGF/Laminin"/>
    <property type="match status" value="1"/>
</dbReference>
<feature type="disulfide bond" evidence="14">
    <location>
        <begin position="389"/>
        <end position="416"/>
    </location>
</feature>
<dbReference type="Gene3D" id="2.10.70.10">
    <property type="entry name" value="Complement Module, domain 1"/>
    <property type="match status" value="3"/>
</dbReference>
<protein>
    <recommendedName>
        <fullName evidence="10">Inactive serine protease PAMR1</fullName>
    </recommendedName>
    <alternativeName>
        <fullName evidence="12">Peptidase domain-containing protein associated with muscle regeneration 1</fullName>
    </alternativeName>
    <alternativeName>
        <fullName evidence="11">Regeneration-associated muscle protease homolog</fullName>
    </alternativeName>
</protein>
<dbReference type="FunFam" id="2.60.120.290:FF:000005">
    <property type="entry name" value="Procollagen C-endopeptidase enhancer 1"/>
    <property type="match status" value="1"/>
</dbReference>
<evidence type="ECO:0000259" key="18">
    <source>
        <dbReference type="PROSITE" id="PS50026"/>
    </source>
</evidence>
<evidence type="ECO:0000313" key="21">
    <source>
        <dbReference type="Proteomes" id="UP000515152"/>
    </source>
</evidence>
<evidence type="ECO:0000256" key="1">
    <source>
        <dbReference type="ARBA" id="ARBA00004613"/>
    </source>
</evidence>
<feature type="region of interest" description="Disordered" evidence="15">
    <location>
        <begin position="760"/>
        <end position="784"/>
    </location>
</feature>
<feature type="region of interest" description="Disordered" evidence="15">
    <location>
        <begin position="549"/>
        <end position="572"/>
    </location>
</feature>
<dbReference type="PROSITE" id="PS00022">
    <property type="entry name" value="EGF_1"/>
    <property type="match status" value="1"/>
</dbReference>
<proteinExistence type="predicted"/>
<dbReference type="SUPFAM" id="SSF49854">
    <property type="entry name" value="Spermadhesin, CUB domain"/>
    <property type="match status" value="1"/>
</dbReference>
<keyword evidence="5 16" id="KW-0732">Signal</keyword>
<feature type="disulfide bond" evidence="14">
    <location>
        <begin position="327"/>
        <end position="354"/>
    </location>
</feature>
<dbReference type="InterPro" id="IPR009003">
    <property type="entry name" value="Peptidase_S1_PA"/>
</dbReference>
<dbReference type="RefSeq" id="XP_031425543.1">
    <property type="nucleotide sequence ID" value="XM_031569683.2"/>
</dbReference>
<dbReference type="InterPro" id="IPR043504">
    <property type="entry name" value="Peptidase_S1_PA_chymotrypsin"/>
</dbReference>
<feature type="disulfide bond" evidence="13">
    <location>
        <begin position="279"/>
        <end position="288"/>
    </location>
</feature>
<keyword evidence="4" id="KW-0721">Serine protease homolog</keyword>
<dbReference type="InterPro" id="IPR035914">
    <property type="entry name" value="Sperma_CUB_dom_sf"/>
</dbReference>
<dbReference type="SMART" id="SM00181">
    <property type="entry name" value="EGF"/>
    <property type="match status" value="2"/>
</dbReference>
<dbReference type="FunFam" id="2.10.25.10:FF:000100">
    <property type="entry name" value="neurogenic locus notch homolog protein 3"/>
    <property type="match status" value="1"/>
</dbReference>
<evidence type="ECO:0000256" key="10">
    <source>
        <dbReference type="ARBA" id="ARBA00040464"/>
    </source>
</evidence>
<dbReference type="Proteomes" id="UP000515152">
    <property type="component" value="Chromosome 6"/>
</dbReference>
<dbReference type="PANTHER" id="PTHR24254:SF9">
    <property type="entry name" value="INACTIVE SERINE PROTEASE PAMR1"/>
    <property type="match status" value="1"/>
</dbReference>
<evidence type="ECO:0000256" key="12">
    <source>
        <dbReference type="ARBA" id="ARBA00042985"/>
    </source>
</evidence>
<dbReference type="InterPro" id="IPR051659">
    <property type="entry name" value="Serine_Protease_S1-Domain"/>
</dbReference>
<dbReference type="GO" id="GO:0006508">
    <property type="term" value="P:proteolysis"/>
    <property type="evidence" value="ECO:0007669"/>
    <property type="project" value="UniProtKB-KW"/>
</dbReference>
<keyword evidence="6" id="KW-0677">Repeat</keyword>
<dbReference type="SMART" id="SM00032">
    <property type="entry name" value="CCP"/>
    <property type="match status" value="3"/>
</dbReference>
<dbReference type="InterPro" id="IPR000742">
    <property type="entry name" value="EGF"/>
</dbReference>
<sequence length="827" mass="91852">MHSLVRPTIRAWLNLNGSQRAFWPSFLLHVVLLSVCETAWPDVSMFQDDKCPSAEWNIMCRSCCEYEQIRCRCPSQATQVGYAVPCCRNALDQCDPCIIHQGCSIFENCKTCNNGTWKAQDDFYIRKQFCTECRQGWSGGDCLTCGGVIRRPQGHVTLESYPINARCDWTIHVSRGVTMDFRFTMLNMEFDHSCRYDYVEVRDGDSMDSRVIGRYCGNESPPPIRSSGDSLRIRFVSDGYNNFDGFFATFQESTACSSSPCLHGGTCFLDPVQTFRCACPADYTGPQCETSVPHKKVCGIPPKPLDGDLSLLYEPSGNALSMVQYSCQKSHRLQGTSQRICLSNGTWSGVEPTCVKDSNKSKCPSLPKLQHGYYKTASPETPHTVEFHCKNSLVLSGNPRRRCLADGTWSGKQPRCVKACREPKVSKLVKQKILPPHVALGRNTTSHRLYSLTNLRIPGTASLSEDVVPLEPLPDGFHPQYTQIEYECASPLYQHFGSARRTCLRTGKWSGNHVSCSPVCGKLRSVSPQTLADTQWPWHVAIYRHIPRSDGANAGRTESEEGSFGGGSSEGKPGWRCQLTCSGTLVNQYSVVVAAHCVTEPGTAQYARPADIKVAMGKRHLNVQINSESSDLLRVAAVLIHPNYDSAGPDSDLAVLKLLDKARISEHIMPVCLPRLQGGEVTAQQGYATDWSMPEETDQHAVASARTGLIELRDVLQCERQYSHNRLSVTITDNMLCGHQHPLSPSQVCYAVTGGVLVAQSPPSPPSPQRPSVSSFSGDDKRDNDEGVWELVGLVSFGYEQRKCSPELYTIYTRLNNFKDWIEKNMK</sequence>
<evidence type="ECO:0000256" key="6">
    <source>
        <dbReference type="ARBA" id="ARBA00022737"/>
    </source>
</evidence>
<organism evidence="21 22">
    <name type="scientific">Clupea harengus</name>
    <name type="common">Atlantic herring</name>
    <dbReference type="NCBI Taxonomy" id="7950"/>
    <lineage>
        <taxon>Eukaryota</taxon>
        <taxon>Metazoa</taxon>
        <taxon>Chordata</taxon>
        <taxon>Craniata</taxon>
        <taxon>Vertebrata</taxon>
        <taxon>Euteleostomi</taxon>
        <taxon>Actinopterygii</taxon>
        <taxon>Neopterygii</taxon>
        <taxon>Teleostei</taxon>
        <taxon>Clupei</taxon>
        <taxon>Clupeiformes</taxon>
        <taxon>Clupeoidei</taxon>
        <taxon>Clupeidae</taxon>
        <taxon>Clupea</taxon>
    </lineage>
</organism>
<dbReference type="InterPro" id="IPR001254">
    <property type="entry name" value="Trypsin_dom"/>
</dbReference>
<reference evidence="22" key="1">
    <citation type="submission" date="2025-08" db="UniProtKB">
        <authorList>
            <consortium name="RefSeq"/>
        </authorList>
    </citation>
    <scope>IDENTIFICATION</scope>
</reference>
<keyword evidence="22" id="KW-0378">Hydrolase</keyword>
<evidence type="ECO:0000256" key="9">
    <source>
        <dbReference type="ARBA" id="ARBA00037622"/>
    </source>
</evidence>
<evidence type="ECO:0000256" key="14">
    <source>
        <dbReference type="PROSITE-ProRule" id="PRU00302"/>
    </source>
</evidence>
<evidence type="ECO:0000256" key="16">
    <source>
        <dbReference type="SAM" id="SignalP"/>
    </source>
</evidence>
<evidence type="ECO:0000256" key="11">
    <source>
        <dbReference type="ARBA" id="ARBA00041872"/>
    </source>
</evidence>
<comment type="function">
    <text evidence="9">May play a role in regeneration of skeletal muscle.</text>
</comment>
<evidence type="ECO:0000256" key="8">
    <source>
        <dbReference type="ARBA" id="ARBA00023180"/>
    </source>
</evidence>
<feature type="domain" description="Peptidase S1" evidence="19">
    <location>
        <begin position="518"/>
        <end position="827"/>
    </location>
</feature>
<evidence type="ECO:0000313" key="22">
    <source>
        <dbReference type="RefSeq" id="XP_031425543.1"/>
    </source>
</evidence>
<feature type="domain" description="Sushi" evidence="20">
    <location>
        <begin position="361"/>
        <end position="418"/>
    </location>
</feature>
<dbReference type="SUPFAM" id="SSF57535">
    <property type="entry name" value="Complement control module/SCR domain"/>
    <property type="match status" value="2"/>
</dbReference>
<evidence type="ECO:0000256" key="15">
    <source>
        <dbReference type="SAM" id="MobiDB-lite"/>
    </source>
</evidence>
<dbReference type="PROSITE" id="PS50923">
    <property type="entry name" value="SUSHI"/>
    <property type="match status" value="2"/>
</dbReference>
<dbReference type="Pfam" id="PF00084">
    <property type="entry name" value="Sushi"/>
    <property type="match status" value="2"/>
</dbReference>
<accession>A0A6P8FAI5</accession>
<dbReference type="PROSITE" id="PS50026">
    <property type="entry name" value="EGF_3"/>
    <property type="match status" value="1"/>
</dbReference>
<dbReference type="SMART" id="SM00042">
    <property type="entry name" value="CUB"/>
    <property type="match status" value="1"/>
</dbReference>
<dbReference type="Pfam" id="PF00008">
    <property type="entry name" value="EGF"/>
    <property type="match status" value="1"/>
</dbReference>
<keyword evidence="3 13" id="KW-0245">EGF-like domain</keyword>
<dbReference type="InterPro" id="IPR000436">
    <property type="entry name" value="Sushi_SCR_CCP_dom"/>
</dbReference>
<name>A0A6P8FAI5_CLUHA</name>
<evidence type="ECO:0000256" key="7">
    <source>
        <dbReference type="ARBA" id="ARBA00023157"/>
    </source>
</evidence>
<feature type="domain" description="Sushi" evidence="20">
    <location>
        <begin position="296"/>
        <end position="356"/>
    </location>
</feature>
<evidence type="ECO:0000256" key="2">
    <source>
        <dbReference type="ARBA" id="ARBA00022525"/>
    </source>
</evidence>
<dbReference type="InterPro" id="IPR000859">
    <property type="entry name" value="CUB_dom"/>
</dbReference>
<gene>
    <name evidence="22" type="primary">pamr1a</name>
</gene>
<keyword evidence="2" id="KW-0964">Secreted</keyword>
<dbReference type="GO" id="GO:0004252">
    <property type="term" value="F:serine-type endopeptidase activity"/>
    <property type="evidence" value="ECO:0007669"/>
    <property type="project" value="InterPro"/>
</dbReference>
<dbReference type="Pfam" id="PF00089">
    <property type="entry name" value="Trypsin"/>
    <property type="match status" value="1"/>
</dbReference>
<comment type="subcellular location">
    <subcellularLocation>
        <location evidence="1">Secreted</location>
    </subcellularLocation>
</comment>
<dbReference type="GO" id="GO:0005576">
    <property type="term" value="C:extracellular region"/>
    <property type="evidence" value="ECO:0007669"/>
    <property type="project" value="UniProtKB-SubCell"/>
</dbReference>
<keyword evidence="7 13" id="KW-1015">Disulfide bond</keyword>
<dbReference type="Gene3D" id="2.60.120.290">
    <property type="entry name" value="Spermadhesin, CUB domain"/>
    <property type="match status" value="1"/>
</dbReference>
<dbReference type="OrthoDB" id="6147874at2759"/>
<dbReference type="Gene3D" id="2.10.25.10">
    <property type="entry name" value="Laminin"/>
    <property type="match status" value="1"/>
</dbReference>
<dbReference type="SUPFAM" id="SSF50494">
    <property type="entry name" value="Trypsin-like serine proteases"/>
    <property type="match status" value="1"/>
</dbReference>
<dbReference type="CDD" id="cd00033">
    <property type="entry name" value="CCP"/>
    <property type="match status" value="3"/>
</dbReference>
<dbReference type="InterPro" id="IPR035976">
    <property type="entry name" value="Sushi/SCR/CCP_sf"/>
</dbReference>
<keyword evidence="8" id="KW-0325">Glycoprotein</keyword>
<feature type="signal peptide" evidence="16">
    <location>
        <begin position="1"/>
        <end position="38"/>
    </location>
</feature>
<dbReference type="CTD" id="560295"/>